<dbReference type="PROSITE" id="PS51257">
    <property type="entry name" value="PROKAR_LIPOPROTEIN"/>
    <property type="match status" value="1"/>
</dbReference>
<comment type="caution">
    <text evidence="1">The sequence shown here is derived from an EMBL/GenBank/DDBJ whole genome shotgun (WGS) entry which is preliminary data.</text>
</comment>
<dbReference type="EMBL" id="BARS01024670">
    <property type="protein sequence ID" value="GAG10567.1"/>
    <property type="molecule type" value="Genomic_DNA"/>
</dbReference>
<evidence type="ECO:0008006" key="2">
    <source>
        <dbReference type="Google" id="ProtNLM"/>
    </source>
</evidence>
<dbReference type="AlphaFoldDB" id="X0VHA2"/>
<proteinExistence type="predicted"/>
<protein>
    <recommendedName>
        <fullName evidence="2">Glycosyl transferase family 28 C-terminal domain-containing protein</fullName>
    </recommendedName>
</protein>
<organism evidence="1">
    <name type="scientific">marine sediment metagenome</name>
    <dbReference type="NCBI Taxonomy" id="412755"/>
    <lineage>
        <taxon>unclassified sequences</taxon>
        <taxon>metagenomes</taxon>
        <taxon>ecological metagenomes</taxon>
    </lineage>
</organism>
<name>X0VHA2_9ZZZZ</name>
<reference evidence="1" key="1">
    <citation type="journal article" date="2014" name="Front. Microbiol.">
        <title>High frequency of phylogenetically diverse reductive dehalogenase-homologous genes in deep subseafloor sedimentary metagenomes.</title>
        <authorList>
            <person name="Kawai M."/>
            <person name="Futagami T."/>
            <person name="Toyoda A."/>
            <person name="Takaki Y."/>
            <person name="Nishi S."/>
            <person name="Hori S."/>
            <person name="Arai W."/>
            <person name="Tsubouchi T."/>
            <person name="Morono Y."/>
            <person name="Uchiyama I."/>
            <person name="Ito T."/>
            <person name="Fujiyama A."/>
            <person name="Inagaki F."/>
            <person name="Takami H."/>
        </authorList>
    </citation>
    <scope>NUCLEOTIDE SEQUENCE</scope>
    <source>
        <strain evidence="1">Expedition CK06-06</strain>
    </source>
</reference>
<feature type="non-terminal residue" evidence="1">
    <location>
        <position position="113"/>
    </location>
</feature>
<gene>
    <name evidence="1" type="ORF">S01H1_39126</name>
</gene>
<accession>X0VHA2</accession>
<evidence type="ECO:0000313" key="1">
    <source>
        <dbReference type="EMBL" id="GAG10567.1"/>
    </source>
</evidence>
<sequence>MKIESRPLSAVIDEFDLFIIHWPSTTLVQACATRAEVIVYTGNKYHAPTTEAMELLEQRTIAVKRKEDFENKIKEVLEKGIIISDVENTAFLEQYGIYRNDGKSLERMTREIE</sequence>